<dbReference type="InterPro" id="IPR013637">
    <property type="entry name" value="Lys_sp_deMease-like_dom"/>
</dbReference>
<dbReference type="FunFam" id="1.10.150.60:FF:000020">
    <property type="entry name" value="Ecm5p"/>
    <property type="match status" value="1"/>
</dbReference>
<feature type="compositionally biased region" description="Polar residues" evidence="3">
    <location>
        <begin position="1453"/>
        <end position="1465"/>
    </location>
</feature>
<dbReference type="GO" id="GO:0003677">
    <property type="term" value="F:DNA binding"/>
    <property type="evidence" value="ECO:0007669"/>
    <property type="project" value="InterPro"/>
</dbReference>
<dbReference type="GO" id="GO:0005634">
    <property type="term" value="C:nucleus"/>
    <property type="evidence" value="ECO:0007669"/>
    <property type="project" value="TreeGrafter"/>
</dbReference>
<dbReference type="PROSITE" id="PS51011">
    <property type="entry name" value="ARID"/>
    <property type="match status" value="1"/>
</dbReference>
<feature type="region of interest" description="Disordered" evidence="3">
    <location>
        <begin position="1"/>
        <end position="25"/>
    </location>
</feature>
<dbReference type="EMBL" id="JABWAD010000061">
    <property type="protein sequence ID" value="KAF6063173.1"/>
    <property type="molecule type" value="Genomic_DNA"/>
</dbReference>
<feature type="region of interest" description="Disordered" evidence="3">
    <location>
        <begin position="1436"/>
        <end position="1471"/>
    </location>
</feature>
<dbReference type="InterPro" id="IPR036431">
    <property type="entry name" value="ARID_dom_sf"/>
</dbReference>
<reference evidence="7 8" key="1">
    <citation type="submission" date="2020-03" db="EMBL/GenBank/DDBJ databases">
        <title>FDA dAtabase for Regulatory Grade micrObial Sequences (FDA-ARGOS): Supporting development and validation of Infectious Disease Dx tests.</title>
        <authorList>
            <person name="Campos J."/>
            <person name="Goldberg B."/>
            <person name="Tallon L."/>
            <person name="Sadzewicz L."/>
            <person name="Vavikolanu K."/>
            <person name="Mehta A."/>
            <person name="Aluvathingal J."/>
            <person name="Nadendla S."/>
            <person name="Nandy P."/>
            <person name="Geyer C."/>
            <person name="Yan Y."/>
            <person name="Sichtig H."/>
        </authorList>
    </citation>
    <scope>NUCLEOTIDE SEQUENCE [LARGE SCALE GENOMIC DNA]</scope>
    <source>
        <strain evidence="7 8">FDAARGOS_656</strain>
    </source>
</reference>
<feature type="compositionally biased region" description="Polar residues" evidence="3">
    <location>
        <begin position="1552"/>
        <end position="1568"/>
    </location>
</feature>
<comment type="caution">
    <text evidence="7">The sequence shown here is derived from an EMBL/GenBank/DDBJ whole genome shotgun (WGS) entry which is preliminary data.</text>
</comment>
<dbReference type="Pfam" id="PF02373">
    <property type="entry name" value="JmjC"/>
    <property type="match status" value="2"/>
</dbReference>
<keyword evidence="2" id="KW-0408">Iron</keyword>
<evidence type="ECO:0000259" key="4">
    <source>
        <dbReference type="PROSITE" id="PS51011"/>
    </source>
</evidence>
<evidence type="ECO:0000259" key="6">
    <source>
        <dbReference type="PROSITE" id="PS51184"/>
    </source>
</evidence>
<keyword evidence="1" id="KW-0479">Metal-binding</keyword>
<evidence type="ECO:0000259" key="5">
    <source>
        <dbReference type="PROSITE" id="PS51183"/>
    </source>
</evidence>
<feature type="compositionally biased region" description="Basic and acidic residues" evidence="3">
    <location>
        <begin position="1"/>
        <end position="10"/>
    </location>
</feature>
<dbReference type="SMART" id="SM00558">
    <property type="entry name" value="JmjC"/>
    <property type="match status" value="1"/>
</dbReference>
<dbReference type="InterPro" id="IPR003349">
    <property type="entry name" value="JmjN"/>
</dbReference>
<dbReference type="PROSITE" id="PS51183">
    <property type="entry name" value="JMJN"/>
    <property type="match status" value="1"/>
</dbReference>
<feature type="domain" description="JmjC" evidence="6">
    <location>
        <begin position="514"/>
        <end position="742"/>
    </location>
</feature>
<dbReference type="GO" id="GO:0034647">
    <property type="term" value="F:histone H3K4me/H3K4me2/H3K4me3 demethylase activity"/>
    <property type="evidence" value="ECO:0007669"/>
    <property type="project" value="TreeGrafter"/>
</dbReference>
<evidence type="ECO:0000256" key="2">
    <source>
        <dbReference type="ARBA" id="ARBA00023004"/>
    </source>
</evidence>
<accession>A0A8H6F0G5</accession>
<protein>
    <submittedName>
        <fullName evidence="7">PLU-1-like family protein</fullName>
    </submittedName>
</protein>
<dbReference type="Pfam" id="PF01388">
    <property type="entry name" value="ARID"/>
    <property type="match status" value="1"/>
</dbReference>
<sequence length="1568" mass="180883">MSYHSDDHSHNHSHSVNNEQTETIYNPKAKFPKTSRFFNNSSLPDLKTFEVIRQNKKILFNGQSTNFNYSPFNLPQQKLKASIPLDYRNLPSKILTSPASDSVSSKNEVPCFSLTPEQTKDPIAFIESVMDVGKEYGAVKVKLPQDDVELFQTTNQINSDLFWFQTNKLLNNPPEDEVYMRLKFHHDLLEFLQSEDSQTNKMPMIDKRPLDLYKLFQSVMIRGGFVEVINKKLWAQIGRELGYKGKIMTSLSSSLKSSYQKILYPYELYLREKQSILEAKEEELKHVQVKKENKIDFLVNHDDSNEDSQKNLNGKRGLDEDFSTNKRIKTEGYTAPLIIGSAKDFRRSVKSKLRKGYLLNSPLSIDVKQPNVFTIKQDEKKRRRQNEKVDISISPQTQLDSAIRYIANSQDDSRVKAAPKIASIYTLRQFMEKDIKFQEFLVQNNSIQFNNVNVTDRNLISHQCLEKLYWEYISSSKGSNLLNFGLELEMGKDIPNYINGSGFNDDQYIKKLFKSALHPWNLHNLPILPNALLGALDKTDVNDYDLNESRINIGMTFSTENWTCEDHFTNLINFQFFGAVKKWYFIPESEFEKFERLLENIQMKDQSRSNINNKKQVDIDKVMNLLKKSDEDVDYEVVLKTLDNLINVDKDVRLNIGNEGFANFIGEGAKFNYNQEFMITPELLDRFGIRYTTTIQEPGECIIKFPKTFSSTISFGFNLSEEVNLATKSWLNYALESEKWLAKQNIIPGFSTFKLLVNLALMYEGGTNLLFDSDIFYKAASMYDQLYQEEINLRNEVRKFRIKEVVVDDTVDMLSDDSFANLYPSRIVVTDPKSKKSIIISMQKFIQCQQQEQEEQQNSIKQFQLELQLCYSDEKLRYFSRVLNGYSVDFESWVTNYEQLMRENSDILLKTYKGILSDGEKIYSSIVSSAVKQQDIDQEKFKKFKDQVENLRSFIDNSNAFVEKCQNLLSIKHQQRIRNGNDVFREKSYSYTDLLKLVDSIPQLNFMCSEIEQILEFKNEIENFDKASRLLLSKKNKSIQEFDDLISLGESFGLDIPSLNFIIRIRDRLKWLRTYSLIEKGVDPYGDKNEVFSISDLRKFLDQGISVLSTDDLPMIKEVEAILNASNAFDHEVSKFLKYNYVQELDLNRLGDIAKRFSTEKLFISMNNYHELSKLHINIKLIEQFKELESASYPELKQLHNSVLESGLKFESEVLSKKLASVESWIDSSWNKLCITKIITTLNKRIDVDHLNSKLTINAKLVEKLLHLLYKSEFSLSEDDKYEESSSYLAIKSDQADALQEDDEITPNIIVYAENMSMVPWLNVTSVMNGIMFKIYAQGELLNAQSINEMIIMKDLIDELTKHHIGLQDQIARVVLQSDITTKLDCLRFILRKLYGNGVLLNDIWDHVLNLIREYEKILEDAKKLSSEIKPIENVPTTDNVEQVTQKDEPALLSSNKEPTSNQEKSNSDTVEKLVETRAGTALDTEIPAGGLQIAEKNVAPEEASNNSEKAQISAQQSVAPQVTNITVDKISNKTEDNRDAVKQTELEHSENLSTSQTESTQAITVEK</sequence>
<dbReference type="InterPro" id="IPR003347">
    <property type="entry name" value="JmjC_dom"/>
</dbReference>
<dbReference type="PANTHER" id="PTHR10694:SF33">
    <property type="entry name" value="LYSINE-SPECIFIC DEMETHYLASE 5"/>
    <property type="match status" value="1"/>
</dbReference>
<evidence type="ECO:0000256" key="1">
    <source>
        <dbReference type="ARBA" id="ARBA00022723"/>
    </source>
</evidence>
<dbReference type="GO" id="GO:0000785">
    <property type="term" value="C:chromatin"/>
    <property type="evidence" value="ECO:0007669"/>
    <property type="project" value="TreeGrafter"/>
</dbReference>
<evidence type="ECO:0000313" key="8">
    <source>
        <dbReference type="Proteomes" id="UP000536275"/>
    </source>
</evidence>
<dbReference type="GO" id="GO:0046872">
    <property type="term" value="F:metal ion binding"/>
    <property type="evidence" value="ECO:0007669"/>
    <property type="project" value="UniProtKB-KW"/>
</dbReference>
<dbReference type="Proteomes" id="UP000536275">
    <property type="component" value="Unassembled WGS sequence"/>
</dbReference>
<feature type="compositionally biased region" description="Polar residues" evidence="3">
    <location>
        <begin position="1504"/>
        <end position="1527"/>
    </location>
</feature>
<feature type="compositionally biased region" description="Basic and acidic residues" evidence="3">
    <location>
        <begin position="1531"/>
        <end position="1551"/>
    </location>
</feature>
<dbReference type="GO" id="GO:0006355">
    <property type="term" value="P:regulation of DNA-templated transcription"/>
    <property type="evidence" value="ECO:0007669"/>
    <property type="project" value="TreeGrafter"/>
</dbReference>
<evidence type="ECO:0000256" key="3">
    <source>
        <dbReference type="SAM" id="MobiDB-lite"/>
    </source>
</evidence>
<dbReference type="SUPFAM" id="SSF51197">
    <property type="entry name" value="Clavaminate synthase-like"/>
    <property type="match status" value="1"/>
</dbReference>
<dbReference type="SUPFAM" id="SSF46774">
    <property type="entry name" value="ARID-like"/>
    <property type="match status" value="1"/>
</dbReference>
<dbReference type="SMART" id="SM00501">
    <property type="entry name" value="BRIGHT"/>
    <property type="match status" value="1"/>
</dbReference>
<feature type="region of interest" description="Disordered" evidence="3">
    <location>
        <begin position="301"/>
        <end position="320"/>
    </location>
</feature>
<feature type="domain" description="ARID" evidence="4">
    <location>
        <begin position="178"/>
        <end position="271"/>
    </location>
</feature>
<proteinExistence type="predicted"/>
<dbReference type="PROSITE" id="PS51184">
    <property type="entry name" value="JMJC"/>
    <property type="match status" value="1"/>
</dbReference>
<dbReference type="PANTHER" id="PTHR10694">
    <property type="entry name" value="LYSINE-SPECIFIC DEMETHYLASE"/>
    <property type="match status" value="1"/>
</dbReference>
<dbReference type="CDD" id="cd16100">
    <property type="entry name" value="ARID"/>
    <property type="match status" value="1"/>
</dbReference>
<dbReference type="SMART" id="SM01014">
    <property type="entry name" value="ARID"/>
    <property type="match status" value="1"/>
</dbReference>
<organism evidence="7 8">
    <name type="scientific">Candida albicans</name>
    <name type="common">Yeast</name>
    <dbReference type="NCBI Taxonomy" id="5476"/>
    <lineage>
        <taxon>Eukaryota</taxon>
        <taxon>Fungi</taxon>
        <taxon>Dikarya</taxon>
        <taxon>Ascomycota</taxon>
        <taxon>Saccharomycotina</taxon>
        <taxon>Pichiomycetes</taxon>
        <taxon>Debaryomycetaceae</taxon>
        <taxon>Candida/Lodderomyces clade</taxon>
        <taxon>Candida</taxon>
    </lineage>
</organism>
<name>A0A8H6F0G5_CANAX</name>
<dbReference type="Gene3D" id="1.10.150.60">
    <property type="entry name" value="ARID DNA-binding domain"/>
    <property type="match status" value="1"/>
</dbReference>
<feature type="region of interest" description="Disordered" evidence="3">
    <location>
        <begin position="1500"/>
        <end position="1568"/>
    </location>
</feature>
<dbReference type="Pfam" id="PF08429">
    <property type="entry name" value="PLU-1"/>
    <property type="match status" value="1"/>
</dbReference>
<evidence type="ECO:0000313" key="7">
    <source>
        <dbReference type="EMBL" id="KAF6063173.1"/>
    </source>
</evidence>
<gene>
    <name evidence="7" type="ORF">FOB64_006176</name>
</gene>
<dbReference type="InterPro" id="IPR001606">
    <property type="entry name" value="ARID_dom"/>
</dbReference>
<dbReference type="Gene3D" id="2.60.120.650">
    <property type="entry name" value="Cupin"/>
    <property type="match status" value="1"/>
</dbReference>
<feature type="domain" description="JmjN" evidence="5">
    <location>
        <begin position="109"/>
        <end position="150"/>
    </location>
</feature>